<dbReference type="RefSeq" id="WP_358136288.1">
    <property type="nucleotide sequence ID" value="NZ_JBFALK010000014.1"/>
</dbReference>
<accession>A0ABV3GJD6</accession>
<keyword evidence="2" id="KW-1185">Reference proteome</keyword>
<dbReference type="EMBL" id="JBFALK010000014">
    <property type="protein sequence ID" value="MEV0971758.1"/>
    <property type="molecule type" value="Genomic_DNA"/>
</dbReference>
<sequence>MDVELRTEADHVQGFGVVVLVEVVERFIPGGQKRAGCRVKAAAQRAAAVRPRARPPSGHAA</sequence>
<gene>
    <name evidence="1" type="ORF">AB0I59_24375</name>
</gene>
<organism evidence="1 2">
    <name type="scientific">Microtetraspora glauca</name>
    <dbReference type="NCBI Taxonomy" id="1996"/>
    <lineage>
        <taxon>Bacteria</taxon>
        <taxon>Bacillati</taxon>
        <taxon>Actinomycetota</taxon>
        <taxon>Actinomycetes</taxon>
        <taxon>Streptosporangiales</taxon>
        <taxon>Streptosporangiaceae</taxon>
        <taxon>Microtetraspora</taxon>
    </lineage>
</organism>
<name>A0ABV3GJD6_MICGL</name>
<evidence type="ECO:0000313" key="1">
    <source>
        <dbReference type="EMBL" id="MEV0971758.1"/>
    </source>
</evidence>
<reference evidence="1 2" key="1">
    <citation type="submission" date="2024-06" db="EMBL/GenBank/DDBJ databases">
        <title>The Natural Products Discovery Center: Release of the First 8490 Sequenced Strains for Exploring Actinobacteria Biosynthetic Diversity.</title>
        <authorList>
            <person name="Kalkreuter E."/>
            <person name="Kautsar S.A."/>
            <person name="Yang D."/>
            <person name="Bader C.D."/>
            <person name="Teijaro C.N."/>
            <person name="Fluegel L."/>
            <person name="Davis C.M."/>
            <person name="Simpson J.R."/>
            <person name="Lauterbach L."/>
            <person name="Steele A.D."/>
            <person name="Gui C."/>
            <person name="Meng S."/>
            <person name="Li G."/>
            <person name="Viehrig K."/>
            <person name="Ye F."/>
            <person name="Su P."/>
            <person name="Kiefer A.F."/>
            <person name="Nichols A."/>
            <person name="Cepeda A.J."/>
            <person name="Yan W."/>
            <person name="Fan B."/>
            <person name="Jiang Y."/>
            <person name="Adhikari A."/>
            <person name="Zheng C.-J."/>
            <person name="Schuster L."/>
            <person name="Cowan T.M."/>
            <person name="Smanski M.J."/>
            <person name="Chevrette M.G."/>
            <person name="De Carvalho L.P.S."/>
            <person name="Shen B."/>
        </authorList>
    </citation>
    <scope>NUCLEOTIDE SEQUENCE [LARGE SCALE GENOMIC DNA]</scope>
    <source>
        <strain evidence="1 2">NPDC050100</strain>
    </source>
</reference>
<protein>
    <submittedName>
        <fullName evidence="1">Uncharacterized protein</fullName>
    </submittedName>
</protein>
<proteinExistence type="predicted"/>
<comment type="caution">
    <text evidence="1">The sequence shown here is derived from an EMBL/GenBank/DDBJ whole genome shotgun (WGS) entry which is preliminary data.</text>
</comment>
<evidence type="ECO:0000313" key="2">
    <source>
        <dbReference type="Proteomes" id="UP001551675"/>
    </source>
</evidence>
<dbReference type="Proteomes" id="UP001551675">
    <property type="component" value="Unassembled WGS sequence"/>
</dbReference>